<evidence type="ECO:0000313" key="4">
    <source>
        <dbReference type="Proteomes" id="UP000596661"/>
    </source>
</evidence>
<keyword evidence="4" id="KW-1185">Reference proteome</keyword>
<dbReference type="EnsemblPlants" id="evm.model.04.1197">
    <property type="protein sequence ID" value="cds.evm.model.04.1197"/>
    <property type="gene ID" value="evm.TU.04.1197"/>
</dbReference>
<proteinExistence type="predicted"/>
<feature type="compositionally biased region" description="Polar residues" evidence="1">
    <location>
        <begin position="1"/>
        <end position="23"/>
    </location>
</feature>
<protein>
    <recommendedName>
        <fullName evidence="2">Retrotransposon Copia-like N-terminal domain-containing protein</fullName>
    </recommendedName>
</protein>
<dbReference type="AlphaFoldDB" id="A0A803PC45"/>
<sequence>MARTRTTGSRNSSQTPLPNNSSSIPDAPPNPQIIPPASIPTGHITNPQPNVTTQLIHEDSSSPYFLNSGDHPGLTLVTHVLSNKNFQSWRRDFKLSVGAQNKTVFLKGTLP</sequence>
<dbReference type="OMA" id="GHITNPQ"/>
<evidence type="ECO:0000256" key="1">
    <source>
        <dbReference type="SAM" id="MobiDB-lite"/>
    </source>
</evidence>
<name>A0A803PC45_CANSA</name>
<evidence type="ECO:0000259" key="2">
    <source>
        <dbReference type="Pfam" id="PF14244"/>
    </source>
</evidence>
<organism evidence="3 4">
    <name type="scientific">Cannabis sativa</name>
    <name type="common">Hemp</name>
    <name type="synonym">Marijuana</name>
    <dbReference type="NCBI Taxonomy" id="3483"/>
    <lineage>
        <taxon>Eukaryota</taxon>
        <taxon>Viridiplantae</taxon>
        <taxon>Streptophyta</taxon>
        <taxon>Embryophyta</taxon>
        <taxon>Tracheophyta</taxon>
        <taxon>Spermatophyta</taxon>
        <taxon>Magnoliopsida</taxon>
        <taxon>eudicotyledons</taxon>
        <taxon>Gunneridae</taxon>
        <taxon>Pentapetalae</taxon>
        <taxon>rosids</taxon>
        <taxon>fabids</taxon>
        <taxon>Rosales</taxon>
        <taxon>Cannabaceae</taxon>
        <taxon>Cannabis</taxon>
    </lineage>
</organism>
<feature type="region of interest" description="Disordered" evidence="1">
    <location>
        <begin position="1"/>
        <end position="50"/>
    </location>
</feature>
<dbReference type="Proteomes" id="UP000596661">
    <property type="component" value="Chromosome 4"/>
</dbReference>
<evidence type="ECO:0000313" key="3">
    <source>
        <dbReference type="EnsemblPlants" id="cds.evm.model.04.1197"/>
    </source>
</evidence>
<feature type="compositionally biased region" description="Pro residues" evidence="1">
    <location>
        <begin position="26"/>
        <end position="38"/>
    </location>
</feature>
<accession>A0A803PC45</accession>
<dbReference type="Pfam" id="PF14244">
    <property type="entry name" value="Retrotran_gag_3"/>
    <property type="match status" value="1"/>
</dbReference>
<feature type="domain" description="Retrotransposon Copia-like N-terminal" evidence="2">
    <location>
        <begin position="70"/>
        <end position="110"/>
    </location>
</feature>
<dbReference type="InterPro" id="IPR029472">
    <property type="entry name" value="Copia-like_N"/>
</dbReference>
<dbReference type="Gramene" id="evm.model.04.1197">
    <property type="protein sequence ID" value="cds.evm.model.04.1197"/>
    <property type="gene ID" value="evm.TU.04.1197"/>
</dbReference>
<reference evidence="3" key="1">
    <citation type="submission" date="2018-11" db="EMBL/GenBank/DDBJ databases">
        <authorList>
            <person name="Grassa J C."/>
        </authorList>
    </citation>
    <scope>NUCLEOTIDE SEQUENCE [LARGE SCALE GENOMIC DNA]</scope>
</reference>
<dbReference type="EMBL" id="UZAU01000377">
    <property type="status" value="NOT_ANNOTATED_CDS"/>
    <property type="molecule type" value="Genomic_DNA"/>
</dbReference>
<reference evidence="3" key="2">
    <citation type="submission" date="2021-03" db="UniProtKB">
        <authorList>
            <consortium name="EnsemblPlants"/>
        </authorList>
    </citation>
    <scope>IDENTIFICATION</scope>
</reference>